<gene>
    <name evidence="1" type="ORF">SAMN06269185_1634</name>
</gene>
<keyword evidence="2" id="KW-1185">Reference proteome</keyword>
<dbReference type="EMBL" id="OBEJ01000002">
    <property type="protein sequence ID" value="SNZ12342.1"/>
    <property type="molecule type" value="Genomic_DNA"/>
</dbReference>
<dbReference type="OrthoDB" id="276072at2157"/>
<dbReference type="AlphaFoldDB" id="A0A285NS42"/>
<protein>
    <submittedName>
        <fullName evidence="1">Uncharacterized protein</fullName>
    </submittedName>
</protein>
<reference evidence="2" key="1">
    <citation type="submission" date="2017-09" db="EMBL/GenBank/DDBJ databases">
        <authorList>
            <person name="Varghese N."/>
            <person name="Submissions S."/>
        </authorList>
    </citation>
    <scope>NUCLEOTIDE SEQUENCE [LARGE SCALE GENOMIC DNA]</scope>
    <source>
        <strain evidence="2">DSM 27208</strain>
    </source>
</reference>
<dbReference type="RefSeq" id="WP_097008588.1">
    <property type="nucleotide sequence ID" value="NZ_OBEJ01000002.1"/>
</dbReference>
<accession>A0A285NS42</accession>
<sequence length="159" mass="17646">MSVVERLQSNWLDELPRGQLNWKDETRTVLGLEIIVSGYEAPEHVDRGGFLPGIFGLVVSPRETVETYVEDHADGTIDIPQYYSDFPEGDSMRVNLYERGGDAVRAAPLESAIRELNGSGRYRKSEFTLYDCLGGDAKPCPIVRENVGCILLAPMLGPE</sequence>
<organism evidence="1 2">
    <name type="scientific">Natronoarchaeum philippinense</name>
    <dbReference type="NCBI Taxonomy" id="558529"/>
    <lineage>
        <taxon>Archaea</taxon>
        <taxon>Methanobacteriati</taxon>
        <taxon>Methanobacteriota</taxon>
        <taxon>Stenosarchaea group</taxon>
        <taxon>Halobacteria</taxon>
        <taxon>Halobacteriales</taxon>
        <taxon>Natronoarchaeaceae</taxon>
    </lineage>
</organism>
<proteinExistence type="predicted"/>
<evidence type="ECO:0000313" key="1">
    <source>
        <dbReference type="EMBL" id="SNZ12342.1"/>
    </source>
</evidence>
<evidence type="ECO:0000313" key="2">
    <source>
        <dbReference type="Proteomes" id="UP000219453"/>
    </source>
</evidence>
<dbReference type="Proteomes" id="UP000219453">
    <property type="component" value="Unassembled WGS sequence"/>
</dbReference>
<name>A0A285NS42_NATPI</name>